<accession>A0A085NLI4</accession>
<dbReference type="SUPFAM" id="SSF56059">
    <property type="entry name" value="Glutathione synthetase ATP-binding domain-like"/>
    <property type="match status" value="1"/>
</dbReference>
<dbReference type="GO" id="GO:0046084">
    <property type="term" value="P:adenine biosynthetic process"/>
    <property type="evidence" value="ECO:0007669"/>
    <property type="project" value="TreeGrafter"/>
</dbReference>
<evidence type="ECO:0000259" key="9">
    <source>
        <dbReference type="SMART" id="SM01210"/>
    </source>
</evidence>
<dbReference type="SUPFAM" id="SSF52440">
    <property type="entry name" value="PreATP-grasp domain"/>
    <property type="match status" value="1"/>
</dbReference>
<dbReference type="Pfam" id="PF02769">
    <property type="entry name" value="AIRS_C"/>
    <property type="match status" value="1"/>
</dbReference>
<dbReference type="FunFam" id="3.90.650.10:FF:000007">
    <property type="entry name" value="Trifunctional purine biosynthetic protein adenosine-3"/>
    <property type="match status" value="1"/>
</dbReference>
<dbReference type="CDD" id="cd02196">
    <property type="entry name" value="PurM"/>
    <property type="match status" value="1"/>
</dbReference>
<dbReference type="InterPro" id="IPR010918">
    <property type="entry name" value="PurM-like_C_dom"/>
</dbReference>
<dbReference type="PROSITE" id="PS00184">
    <property type="entry name" value="GARS"/>
    <property type="match status" value="1"/>
</dbReference>
<dbReference type="Gene3D" id="3.40.50.170">
    <property type="entry name" value="Formyl transferase, N-terminal domain"/>
    <property type="match status" value="1"/>
</dbReference>
<dbReference type="Proteomes" id="UP000030758">
    <property type="component" value="Unassembled WGS sequence"/>
</dbReference>
<dbReference type="GO" id="GO:0006189">
    <property type="term" value="P:'de novo' IMP biosynthetic process"/>
    <property type="evidence" value="ECO:0007669"/>
    <property type="project" value="UniProtKB-UniPathway"/>
</dbReference>
<dbReference type="HAMAP" id="MF_01930">
    <property type="entry name" value="PurN"/>
    <property type="match status" value="1"/>
</dbReference>
<dbReference type="InterPro" id="IPR020562">
    <property type="entry name" value="PRibGlycinamide_synth_N"/>
</dbReference>
<feature type="domain" description="Phosphoribosylglycinamide synthetase C-domain" evidence="9">
    <location>
        <begin position="405"/>
        <end position="501"/>
    </location>
</feature>
<dbReference type="Gene3D" id="3.30.1330.10">
    <property type="entry name" value="PurM-like, N-terminal domain"/>
    <property type="match status" value="1"/>
</dbReference>
<evidence type="ECO:0000256" key="8">
    <source>
        <dbReference type="ARBA" id="ARBA00023211"/>
    </source>
</evidence>
<dbReference type="InterPro" id="IPR037123">
    <property type="entry name" value="PRibGlycinamide_synth_C_sf"/>
</dbReference>
<evidence type="ECO:0000256" key="1">
    <source>
        <dbReference type="ARBA" id="ARBA00004686"/>
    </source>
</evidence>
<dbReference type="Pfam" id="PF01071">
    <property type="entry name" value="GARS_A"/>
    <property type="match status" value="1"/>
</dbReference>
<name>A0A085NLI4_9BILA</name>
<dbReference type="InterPro" id="IPR020559">
    <property type="entry name" value="PRibGlycinamide_synth_CS"/>
</dbReference>
<dbReference type="InterPro" id="IPR016185">
    <property type="entry name" value="PreATP-grasp_dom_sf"/>
</dbReference>
<evidence type="ECO:0000256" key="3">
    <source>
        <dbReference type="ARBA" id="ARBA00022598"/>
    </source>
</evidence>
<dbReference type="SUPFAM" id="SSF51246">
    <property type="entry name" value="Rudiment single hybrid motif"/>
    <property type="match status" value="1"/>
</dbReference>
<dbReference type="NCBIfam" id="TIGR00878">
    <property type="entry name" value="purM"/>
    <property type="match status" value="1"/>
</dbReference>
<dbReference type="HAMAP" id="MF_00741">
    <property type="entry name" value="AIRS"/>
    <property type="match status" value="1"/>
</dbReference>
<keyword evidence="3" id="KW-0436">Ligase</keyword>
<dbReference type="SMART" id="SM01209">
    <property type="entry name" value="GARS_A"/>
    <property type="match status" value="1"/>
</dbReference>
<dbReference type="SUPFAM" id="SSF56042">
    <property type="entry name" value="PurM C-terminal domain-like"/>
    <property type="match status" value="1"/>
</dbReference>
<keyword evidence="6" id="KW-0658">Purine biosynthesis</keyword>
<sequence>MTTLPSPVLQQQISESQIPPATVLVIGGGGREHSITHKLVLSGHVGTIFASPGNAGIALLPKTKCIRRYIYTGVVFNFVNDLQSLVLDLNNNEAVCSFCKESYVDLVVIGPEEYLASGLVDYLTSHGIKCFGPTSACAMLESNKGLAKKLMVELNIPTAQFKICRTEEEAKEHIAKQEKIYKEAGSEIVLEELLVGEEISLSKEEMKFVKKNIMLKVVQYMKQQGNTYKGVLYAGLMKTDSSIFVLEFNCRFGDPEAEVGGIWHFSKRASILHHQSCTYATSASSLRKMSALIVKAGIYHTLQSYYTYRNARCSLERLYRKNCNMVAHSYGELLPSVADLNGSLNYARGKRFDNLLTRQRLRVGVNLCLPQVLMPLLQSDLYEIMQSCVNESLSECPISWRQELYTLGVVMASKGYPQQYRTGFPIKGLNEADDGAPEAVVYHCGTAVNDNGQIVTNGGRVLCVVGSGVHPSAAKLMAYSTVACIDFEGRFFRRDIGRTTLSRSLQGTHSNLASVDVYLEAGVDLKMASQLQGILEPLCRQSSRPGTEDVKIGGFGAFFDLESAGYQYPLLVSGSDGVGTKLMIAAQCGKYETIGIDLVAMSVNDILTHNAEPLFFLDYIAVNAVEFADIEQIVKGMVDGCKEANCALIGGETAELPALYAPGEMDLAGFAVGALEKGRDLRLPLTEKIKEGDVVLGLASSGIHSNGFSMIRKIIEQMNTNLNAPASWNHDLDFGSALLIPTKIYVKSLLPTVRSGKVKAAAHITGGGLIDNIPRVLPSQFGVILDALSWPIHDEFQWIAAGGDIAPSEMVHIFNCGIGMTLIVESGEVDSVKNSLEARGERCYEIGKVYHINPEENEQQVRIRHLNEAFSKVPCITTSIKYLKSRKRRVAVLISGEGSNMVALISYAKQHCSSYDVVLVVSNRKDAPGLAKAKDMGIRTQFIAPSRKEGDSFENSLQQALIAYEVELVCLAGFMQILSGNFLREWVGRIVNIHPALLPLFKGLNPHRQALDAGVRVSGATVHFVEEEVDSGGIISQRSVPVHTTDSESTLSERIKQIEHEIYPKAVDKVARGFVRRISSNKVCWTH</sequence>
<proteinExistence type="inferred from homology"/>
<comment type="pathway">
    <text evidence="2">Purine metabolism; IMP biosynthesis via de novo pathway; N(2)-formyl-N(1)-(5-phospho-D-ribosyl)glycinamide from N(1)-(5-phospho-D-ribosyl)glycinamide (10-formyl THF route): step 1/1.</text>
</comment>
<dbReference type="GO" id="GO:0004637">
    <property type="term" value="F:phosphoribosylamine-glycine ligase activity"/>
    <property type="evidence" value="ECO:0007669"/>
    <property type="project" value="InterPro"/>
</dbReference>
<dbReference type="NCBIfam" id="TIGR00639">
    <property type="entry name" value="PurN"/>
    <property type="match status" value="1"/>
</dbReference>
<dbReference type="InterPro" id="IPR036676">
    <property type="entry name" value="PurM-like_C_sf"/>
</dbReference>
<dbReference type="EMBL" id="KL367488">
    <property type="protein sequence ID" value="KFD70330.1"/>
    <property type="molecule type" value="Genomic_DNA"/>
</dbReference>
<reference evidence="10" key="1">
    <citation type="journal article" date="2014" name="Nat. Genet.">
        <title>Genome and transcriptome of the porcine whipworm Trichuris suis.</title>
        <authorList>
            <person name="Jex A.R."/>
            <person name="Nejsum P."/>
            <person name="Schwarz E.M."/>
            <person name="Hu L."/>
            <person name="Young N.D."/>
            <person name="Hall R.S."/>
            <person name="Korhonen P.K."/>
            <person name="Liao S."/>
            <person name="Thamsborg S."/>
            <person name="Xia J."/>
            <person name="Xu P."/>
            <person name="Wang S."/>
            <person name="Scheerlinck J.P."/>
            <person name="Hofmann A."/>
            <person name="Sternberg P.W."/>
            <person name="Wang J."/>
            <person name="Gasser R.B."/>
        </authorList>
    </citation>
    <scope>NUCLEOTIDE SEQUENCE [LARGE SCALE GENOMIC DNA]</scope>
    <source>
        <strain evidence="10">DCEP-RM93F</strain>
    </source>
</reference>
<dbReference type="CDD" id="cd08645">
    <property type="entry name" value="FMT_core_GART"/>
    <property type="match status" value="1"/>
</dbReference>
<dbReference type="GO" id="GO:0004641">
    <property type="term" value="F:phosphoribosylformylglycinamidine cyclo-ligase activity"/>
    <property type="evidence" value="ECO:0007669"/>
    <property type="project" value="InterPro"/>
</dbReference>
<dbReference type="Gene3D" id="3.40.50.20">
    <property type="match status" value="1"/>
</dbReference>
<dbReference type="Pfam" id="PF00586">
    <property type="entry name" value="AIRS"/>
    <property type="match status" value="1"/>
</dbReference>
<dbReference type="SUPFAM" id="SSF53328">
    <property type="entry name" value="Formyltransferase"/>
    <property type="match status" value="1"/>
</dbReference>
<keyword evidence="7" id="KW-0067">ATP-binding</keyword>
<protein>
    <recommendedName>
        <fullName evidence="9">Phosphoribosylglycinamide synthetase C-domain domain-containing protein</fullName>
    </recommendedName>
</protein>
<dbReference type="Pfam" id="PF00551">
    <property type="entry name" value="Formyl_trans_N"/>
    <property type="match status" value="1"/>
</dbReference>
<dbReference type="InterPro" id="IPR001555">
    <property type="entry name" value="GART_AS"/>
</dbReference>
<dbReference type="UniPathway" id="UPA00074">
    <property type="reaction ID" value="UER00126"/>
</dbReference>
<dbReference type="Gene3D" id="3.30.470.20">
    <property type="entry name" value="ATP-grasp fold, B domain"/>
    <property type="match status" value="1"/>
</dbReference>
<dbReference type="Gene3D" id="3.90.600.10">
    <property type="entry name" value="Phosphoribosylglycinamide synthetase, C-terminal domain"/>
    <property type="match status" value="1"/>
</dbReference>
<dbReference type="Pfam" id="PF02844">
    <property type="entry name" value="GARS_N"/>
    <property type="match status" value="1"/>
</dbReference>
<dbReference type="Gene3D" id="3.90.650.10">
    <property type="entry name" value="PurM-like C-terminal domain"/>
    <property type="match status" value="1"/>
</dbReference>
<evidence type="ECO:0000256" key="5">
    <source>
        <dbReference type="ARBA" id="ARBA00022741"/>
    </source>
</evidence>
<dbReference type="GO" id="GO:0005524">
    <property type="term" value="F:ATP binding"/>
    <property type="evidence" value="ECO:0007669"/>
    <property type="project" value="UniProtKB-KW"/>
</dbReference>
<dbReference type="InterPro" id="IPR016188">
    <property type="entry name" value="PurM-like_N"/>
</dbReference>
<gene>
    <name evidence="10" type="ORF">M514_06935</name>
</gene>
<dbReference type="SMART" id="SM01210">
    <property type="entry name" value="GARS_C"/>
    <property type="match status" value="1"/>
</dbReference>
<dbReference type="PANTHER" id="PTHR10520">
    <property type="entry name" value="TRIFUNCTIONAL PURINE BIOSYNTHETIC PROTEIN ADENOSINE-3-RELATED"/>
    <property type="match status" value="1"/>
</dbReference>
<keyword evidence="5" id="KW-0547">Nucleotide-binding</keyword>
<evidence type="ECO:0000256" key="7">
    <source>
        <dbReference type="ARBA" id="ARBA00022840"/>
    </source>
</evidence>
<dbReference type="GO" id="GO:0005829">
    <property type="term" value="C:cytosol"/>
    <property type="evidence" value="ECO:0007669"/>
    <property type="project" value="TreeGrafter"/>
</dbReference>
<dbReference type="SUPFAM" id="SSF55326">
    <property type="entry name" value="PurM N-terminal domain-like"/>
    <property type="match status" value="1"/>
</dbReference>
<dbReference type="InterPro" id="IPR002376">
    <property type="entry name" value="Formyl_transf_N"/>
</dbReference>
<keyword evidence="8" id="KW-0464">Manganese</keyword>
<evidence type="ECO:0000256" key="4">
    <source>
        <dbReference type="ARBA" id="ARBA00022679"/>
    </source>
</evidence>
<organism evidence="10">
    <name type="scientific">Trichuris suis</name>
    <name type="common">pig whipworm</name>
    <dbReference type="NCBI Taxonomy" id="68888"/>
    <lineage>
        <taxon>Eukaryota</taxon>
        <taxon>Metazoa</taxon>
        <taxon>Ecdysozoa</taxon>
        <taxon>Nematoda</taxon>
        <taxon>Enoplea</taxon>
        <taxon>Dorylaimia</taxon>
        <taxon>Trichinellida</taxon>
        <taxon>Trichuridae</taxon>
        <taxon>Trichuris</taxon>
    </lineage>
</organism>
<keyword evidence="4" id="KW-0808">Transferase</keyword>
<dbReference type="AlphaFoldDB" id="A0A085NLI4"/>
<dbReference type="InterPro" id="IPR004607">
    <property type="entry name" value="GART"/>
</dbReference>
<dbReference type="GO" id="GO:0004644">
    <property type="term" value="F:phosphoribosylglycinamide formyltransferase activity"/>
    <property type="evidence" value="ECO:0007669"/>
    <property type="project" value="InterPro"/>
</dbReference>
<dbReference type="InterPro" id="IPR020560">
    <property type="entry name" value="PRibGlycinamide_synth_C-dom"/>
</dbReference>
<dbReference type="Pfam" id="PF02843">
    <property type="entry name" value="GARS_C"/>
    <property type="match status" value="1"/>
</dbReference>
<evidence type="ECO:0000256" key="2">
    <source>
        <dbReference type="ARBA" id="ARBA00005054"/>
    </source>
</evidence>
<dbReference type="InterPro" id="IPR004733">
    <property type="entry name" value="PurM_cligase"/>
</dbReference>
<dbReference type="InterPro" id="IPR036477">
    <property type="entry name" value="Formyl_transf_N_sf"/>
</dbReference>
<dbReference type="InterPro" id="IPR011054">
    <property type="entry name" value="Rudment_hybrid_motif"/>
</dbReference>
<comment type="pathway">
    <text evidence="1">Purine metabolism; IMP biosynthesis via de novo pathway; 5-amino-1-(5-phospho-D-ribosyl)imidazole from N(2)-formyl-N(1)-(5-phospho-D-ribosyl)glycinamide: step 2/2.</text>
</comment>
<evidence type="ECO:0000313" key="10">
    <source>
        <dbReference type="EMBL" id="KFD70330.1"/>
    </source>
</evidence>
<dbReference type="PROSITE" id="PS00373">
    <property type="entry name" value="GART"/>
    <property type="match status" value="1"/>
</dbReference>
<evidence type="ECO:0000256" key="6">
    <source>
        <dbReference type="ARBA" id="ARBA00022755"/>
    </source>
</evidence>
<dbReference type="InterPro" id="IPR036921">
    <property type="entry name" value="PurM-like_N_sf"/>
</dbReference>
<dbReference type="InterPro" id="IPR020561">
    <property type="entry name" value="PRibGlycinamid_synth_ATP-grasp"/>
</dbReference>
<dbReference type="PANTHER" id="PTHR10520:SF12">
    <property type="entry name" value="TRIFUNCTIONAL PURINE BIOSYNTHETIC PROTEIN ADENOSINE-3"/>
    <property type="match status" value="1"/>
</dbReference>